<protein>
    <recommendedName>
        <fullName evidence="3">DUF674 family protein</fullName>
    </recommendedName>
</protein>
<evidence type="ECO:0000313" key="2">
    <source>
        <dbReference type="Proteomes" id="UP000238479"/>
    </source>
</evidence>
<dbReference type="OrthoDB" id="1277335at2759"/>
<accession>A0A2P6QJG3</accession>
<dbReference type="PANTHER" id="PTHR33103:SF27">
    <property type="entry name" value="OS04G0594700 PROTEIN"/>
    <property type="match status" value="1"/>
</dbReference>
<dbReference type="InterPro" id="IPR007750">
    <property type="entry name" value="DUF674"/>
</dbReference>
<gene>
    <name evidence="1" type="ORF">RchiOBHm_Chr5g0067521</name>
</gene>
<dbReference type="AlphaFoldDB" id="A0A2P6QJG3"/>
<dbReference type="EMBL" id="PDCK01000043">
    <property type="protein sequence ID" value="PRQ34321.1"/>
    <property type="molecule type" value="Genomic_DNA"/>
</dbReference>
<dbReference type="OMA" id="AGERPMN"/>
<reference evidence="1 2" key="1">
    <citation type="journal article" date="2018" name="Nat. Genet.">
        <title>The Rosa genome provides new insights in the design of modern roses.</title>
        <authorList>
            <person name="Bendahmane M."/>
        </authorList>
    </citation>
    <scope>NUCLEOTIDE SEQUENCE [LARGE SCALE GENOMIC DNA]</scope>
    <source>
        <strain evidence="2">cv. Old Blush</strain>
    </source>
</reference>
<sequence>MANTSINSISLKAMVDKASNQIIFVESDNDFIDVIFSFLTIPMGKIIRLTPNQSIRLGVGCLNNVYASVKNMDLKHFRTEACKDMLLSPRSAAESQCKNLKVKIYNDEATQYFMCSLNIANCKFSYCKDLNCDSCGVKINMEKNLLVTPDGGVFVKGLSRLIITDDLQVIPPLTAASLPLLTKLGVMDVNTMEEVTINVGVDEVLNLLMRSLASKTPLTESLLKNKPRRKFCNEYQGINTEPQMVKDKTNLEGTISVKLIVSKSKKMVCYAEAGEDFVNLLLSFLTIPLGFIVKHMGNRSLQGCIDQLYKSVQDLDDQYMMSSYHKEMLLTPKLVPGFCYENHLLGTEEATYYYAGSTGFLSTDRVLLATQTALAPKSISPFAPSAFGRQESAQTSIRPIAFRDPKANHHQHKNAQVQGFLEGPAMFTVTDDLNIRPVSLIYGLSLLNELKVPLTDIYVQTVQVHEEEALRLLVAAFLGDSALTITFIRESEQDKRLNQEQ</sequence>
<evidence type="ECO:0008006" key="3">
    <source>
        <dbReference type="Google" id="ProtNLM"/>
    </source>
</evidence>
<dbReference type="PANTHER" id="PTHR33103">
    <property type="entry name" value="OS01G0153900 PROTEIN"/>
    <property type="match status" value="1"/>
</dbReference>
<keyword evidence="2" id="KW-1185">Reference proteome</keyword>
<dbReference type="Proteomes" id="UP000238479">
    <property type="component" value="Chromosome 5"/>
</dbReference>
<proteinExistence type="predicted"/>
<evidence type="ECO:0000313" key="1">
    <source>
        <dbReference type="EMBL" id="PRQ34321.1"/>
    </source>
</evidence>
<comment type="caution">
    <text evidence="1">The sequence shown here is derived from an EMBL/GenBank/DDBJ whole genome shotgun (WGS) entry which is preliminary data.</text>
</comment>
<organism evidence="1 2">
    <name type="scientific">Rosa chinensis</name>
    <name type="common">China rose</name>
    <dbReference type="NCBI Taxonomy" id="74649"/>
    <lineage>
        <taxon>Eukaryota</taxon>
        <taxon>Viridiplantae</taxon>
        <taxon>Streptophyta</taxon>
        <taxon>Embryophyta</taxon>
        <taxon>Tracheophyta</taxon>
        <taxon>Spermatophyta</taxon>
        <taxon>Magnoliopsida</taxon>
        <taxon>eudicotyledons</taxon>
        <taxon>Gunneridae</taxon>
        <taxon>Pentapetalae</taxon>
        <taxon>rosids</taxon>
        <taxon>fabids</taxon>
        <taxon>Rosales</taxon>
        <taxon>Rosaceae</taxon>
        <taxon>Rosoideae</taxon>
        <taxon>Rosoideae incertae sedis</taxon>
        <taxon>Rosa</taxon>
    </lineage>
</organism>
<name>A0A2P6QJG3_ROSCH</name>
<dbReference type="Gramene" id="PRQ34321">
    <property type="protein sequence ID" value="PRQ34321"/>
    <property type="gene ID" value="RchiOBHm_Chr5g0067521"/>
</dbReference>
<dbReference type="Pfam" id="PF05056">
    <property type="entry name" value="DUF674"/>
    <property type="match status" value="1"/>
</dbReference>